<keyword evidence="2" id="KW-1185">Reference proteome</keyword>
<dbReference type="AlphaFoldDB" id="A0A1Q5TTR5"/>
<gene>
    <name evidence="1" type="ORF">Xedl_01592</name>
</gene>
<comment type="caution">
    <text evidence="1">The sequence shown here is derived from an EMBL/GenBank/DDBJ whole genome shotgun (WGS) entry which is preliminary data.</text>
</comment>
<dbReference type="EMBL" id="MKGQ01000008">
    <property type="protein sequence ID" value="OKP03621.1"/>
    <property type="molecule type" value="Genomic_DNA"/>
</dbReference>
<sequence length="134" mass="14648">MSNVNQQEKQVLDSTSDLNVKIETYPKGPVPATGIYTIRVNVTSDNNSKEISNQRIKLSVTDPQGNPVLGEDGNPQVYTNADGRGDTLTDSHGVIFFTPYLRLNKHQTQTGIYTIKASVEGSGIEPAQLPVEFQ</sequence>
<dbReference type="InterPro" id="IPR008964">
    <property type="entry name" value="Invasin/intimin_cell_adhesion"/>
</dbReference>
<evidence type="ECO:0000313" key="2">
    <source>
        <dbReference type="Proteomes" id="UP000186268"/>
    </source>
</evidence>
<dbReference type="InterPro" id="IPR013783">
    <property type="entry name" value="Ig-like_fold"/>
</dbReference>
<accession>A0A1Q5TTR5</accession>
<dbReference type="SUPFAM" id="SSF49373">
    <property type="entry name" value="Invasin/intimin cell-adhesion fragments"/>
    <property type="match status" value="1"/>
</dbReference>
<name>A0A1Q5TTR5_9GAMM</name>
<organism evidence="1 2">
    <name type="scientific">Xenorhabdus eapokensis</name>
    <dbReference type="NCBI Taxonomy" id="1873482"/>
    <lineage>
        <taxon>Bacteria</taxon>
        <taxon>Pseudomonadati</taxon>
        <taxon>Pseudomonadota</taxon>
        <taxon>Gammaproteobacteria</taxon>
        <taxon>Enterobacterales</taxon>
        <taxon>Morganellaceae</taxon>
        <taxon>Xenorhabdus</taxon>
    </lineage>
</organism>
<evidence type="ECO:0000313" key="1">
    <source>
        <dbReference type="EMBL" id="OKP03621.1"/>
    </source>
</evidence>
<dbReference type="OrthoDB" id="6444430at2"/>
<dbReference type="RefSeq" id="WP_143187409.1">
    <property type="nucleotide sequence ID" value="NZ_CAWNAG010000191.1"/>
</dbReference>
<reference evidence="1 2" key="1">
    <citation type="submission" date="2016-09" db="EMBL/GenBank/DDBJ databases">
        <title>Xenorhabdus thuongxuanensis sp. nov. and Xenorhabdus eapokensis sp. nov., isolated from Steinernema species.</title>
        <authorList>
            <person name="Kaempfer P."/>
            <person name="Tobias N.J."/>
            <person name="Phan Ke L."/>
            <person name="Bode H.B."/>
            <person name="Glaeser S.P."/>
        </authorList>
    </citation>
    <scope>NUCLEOTIDE SEQUENCE [LARGE SCALE GENOMIC DNA]</scope>
    <source>
        <strain evidence="1 2">DL20</strain>
    </source>
</reference>
<dbReference type="Proteomes" id="UP000186268">
    <property type="component" value="Unassembled WGS sequence"/>
</dbReference>
<dbReference type="Gene3D" id="2.60.40.10">
    <property type="entry name" value="Immunoglobulins"/>
    <property type="match status" value="1"/>
</dbReference>
<protein>
    <recommendedName>
        <fullName evidence="3">Invasin</fullName>
    </recommendedName>
</protein>
<evidence type="ECO:0008006" key="3">
    <source>
        <dbReference type="Google" id="ProtNLM"/>
    </source>
</evidence>
<proteinExistence type="predicted"/>